<feature type="compositionally biased region" description="Basic and acidic residues" evidence="1">
    <location>
        <begin position="351"/>
        <end position="363"/>
    </location>
</feature>
<feature type="domain" description="ATPase of the ABC class N-terminal" evidence="3">
    <location>
        <begin position="129"/>
        <end position="307"/>
    </location>
</feature>
<dbReference type="Pfam" id="PF09818">
    <property type="entry name" value="ABC_ATPase"/>
    <property type="match status" value="1"/>
</dbReference>
<dbReference type="Pfam" id="PF21117">
    <property type="entry name" value="MRB1590_C"/>
    <property type="match status" value="1"/>
</dbReference>
<dbReference type="Pfam" id="PF20446">
    <property type="entry name" value="ABC_N"/>
    <property type="match status" value="1"/>
</dbReference>
<evidence type="ECO:0000256" key="1">
    <source>
        <dbReference type="SAM" id="MobiDB-lite"/>
    </source>
</evidence>
<accession>A0ABD3QIM4</accession>
<evidence type="ECO:0000259" key="2">
    <source>
        <dbReference type="Pfam" id="PF09818"/>
    </source>
</evidence>
<dbReference type="InterPro" id="IPR046834">
    <property type="entry name" value="ABC_ATPase_C"/>
</dbReference>
<feature type="region of interest" description="Disordered" evidence="1">
    <location>
        <begin position="26"/>
        <end position="91"/>
    </location>
</feature>
<evidence type="ECO:0000313" key="5">
    <source>
        <dbReference type="EMBL" id="KAL3800289.1"/>
    </source>
</evidence>
<dbReference type="InterPro" id="IPR049069">
    <property type="entry name" value="MRB1590-like_C"/>
</dbReference>
<dbReference type="InterPro" id="IPR046833">
    <property type="entry name" value="ABC_N"/>
</dbReference>
<comment type="caution">
    <text evidence="5">The sequence shown here is derived from an EMBL/GenBank/DDBJ whole genome shotgun (WGS) entry which is preliminary data.</text>
</comment>
<dbReference type="AlphaFoldDB" id="A0ABD3QIM4"/>
<dbReference type="Proteomes" id="UP001530315">
    <property type="component" value="Unassembled WGS sequence"/>
</dbReference>
<feature type="domain" description="ATPase of the ABC class C-terminal" evidence="2">
    <location>
        <begin position="313"/>
        <end position="594"/>
    </location>
</feature>
<feature type="region of interest" description="Disordered" evidence="1">
    <location>
        <begin position="349"/>
        <end position="369"/>
    </location>
</feature>
<gene>
    <name evidence="5" type="ORF">ACHAW5_009871</name>
</gene>
<feature type="compositionally biased region" description="Gly residues" evidence="1">
    <location>
        <begin position="68"/>
        <end position="77"/>
    </location>
</feature>
<dbReference type="PANTHER" id="PTHR38149:SF1">
    <property type="entry name" value="ATPASE"/>
    <property type="match status" value="1"/>
</dbReference>
<dbReference type="EMBL" id="JALLAZ020000219">
    <property type="protein sequence ID" value="KAL3800289.1"/>
    <property type="molecule type" value="Genomic_DNA"/>
</dbReference>
<evidence type="ECO:0000259" key="3">
    <source>
        <dbReference type="Pfam" id="PF20446"/>
    </source>
</evidence>
<feature type="domain" description="MRB1590-like C-terminal" evidence="4">
    <location>
        <begin position="620"/>
        <end position="716"/>
    </location>
</feature>
<reference evidence="5 6" key="1">
    <citation type="submission" date="2024-10" db="EMBL/GenBank/DDBJ databases">
        <title>Updated reference genomes for cyclostephanoid diatoms.</title>
        <authorList>
            <person name="Roberts W.R."/>
            <person name="Alverson A.J."/>
        </authorList>
    </citation>
    <scope>NUCLEOTIDE SEQUENCE [LARGE SCALE GENOMIC DNA]</scope>
    <source>
        <strain evidence="5 6">AJA276-08</strain>
    </source>
</reference>
<proteinExistence type="predicted"/>
<dbReference type="InterPro" id="IPR019195">
    <property type="entry name" value="ABC_ATPase_put"/>
</dbReference>
<evidence type="ECO:0000259" key="4">
    <source>
        <dbReference type="Pfam" id="PF21117"/>
    </source>
</evidence>
<feature type="compositionally biased region" description="Gly residues" evidence="1">
    <location>
        <begin position="32"/>
        <end position="42"/>
    </location>
</feature>
<name>A0ABD3QIM4_9STRA</name>
<evidence type="ECO:0000313" key="6">
    <source>
        <dbReference type="Proteomes" id="UP001530315"/>
    </source>
</evidence>
<dbReference type="PANTHER" id="PTHR38149">
    <property type="entry name" value="ATPASE"/>
    <property type="match status" value="1"/>
</dbReference>
<protein>
    <submittedName>
        <fullName evidence="5">Uncharacterized protein</fullName>
    </submittedName>
</protein>
<keyword evidence="6" id="KW-1185">Reference proteome</keyword>
<sequence length="724" mass="77280">MWAVGRGRWTINGNFTFRFLAINEMSGRGRGRGGGRGSGRGGEYYRNKYGGGGRGRGGRGGDETNRSVGGGSGGGGSFPPQAFDAKVPGPGEEVKITGADAVFNGGGGGGGFDPNAPRLGGDHGGPHSALIELLRRLDGKQYPAYHDIESSTKGWVNDTGGYSLYIARAQSDPFAKPTRCRVLVKSATAKFPPVSYQNKIRSVALGDYLNRVFYECCKTMGADVGAEKGQGDGRQGGWGASKGGDIEIAKPTQHVIEQTAVRILSNGDVCAQFTVNLPARGRTIQGHRAVEIFDQTLPLLVKKTLVYTSLNASDVTRHVLNVEDQDWVRSCLEIRGLVAFVPDGAVLPRKSGADDKPMNDKSADNGVSDSTQPLVRFLSPDTLRVTFDLPNMKQTLAGIGFRKGITLIVGGGFHGKSTLLSALQMGMYNKIPGDGREFCVCTPNTVKIRAEDGRNVSQVNISPFINNLPFGQGTNRFTTADASGSTSQATNIMEALEMGAKTLLFDEDTCATNFMMRDDKMMQLVHKNKEPITPFLYKAKTLAKQGISVILVVGSCGDFFDIGDTAILMDCYSCHDVTAHAKQIAATRPANSGALAASMANFGSVTPRCPVGAAFKPVGKVAVRSKSVVSYGDVELDLSGLEQLVSKEQTNAITLAMQRLTALSPESKMTIFQVLTQLNGLLDRDGLDALAIGQFDGTLARPRTFEIAGAMNRLRSKGSFRQLT</sequence>
<organism evidence="5 6">
    <name type="scientific">Stephanodiscus triporus</name>
    <dbReference type="NCBI Taxonomy" id="2934178"/>
    <lineage>
        <taxon>Eukaryota</taxon>
        <taxon>Sar</taxon>
        <taxon>Stramenopiles</taxon>
        <taxon>Ochrophyta</taxon>
        <taxon>Bacillariophyta</taxon>
        <taxon>Coscinodiscophyceae</taxon>
        <taxon>Thalassiosirophycidae</taxon>
        <taxon>Stephanodiscales</taxon>
        <taxon>Stephanodiscaceae</taxon>
        <taxon>Stephanodiscus</taxon>
    </lineage>
</organism>